<dbReference type="SMART" id="SM00382">
    <property type="entry name" value="AAA"/>
    <property type="match status" value="1"/>
</dbReference>
<dbReference type="Pfam" id="PF07728">
    <property type="entry name" value="AAA_5"/>
    <property type="match status" value="1"/>
</dbReference>
<dbReference type="SUPFAM" id="SSF52540">
    <property type="entry name" value="P-loop containing nucleoside triphosphate hydrolases"/>
    <property type="match status" value="1"/>
</dbReference>
<dbReference type="GO" id="GO:0016887">
    <property type="term" value="F:ATP hydrolysis activity"/>
    <property type="evidence" value="ECO:0007669"/>
    <property type="project" value="InterPro"/>
</dbReference>
<dbReference type="InterPro" id="IPR011704">
    <property type="entry name" value="ATPase_dyneun-rel_AAA"/>
</dbReference>
<evidence type="ECO:0000256" key="1">
    <source>
        <dbReference type="SAM" id="MobiDB-lite"/>
    </source>
</evidence>
<comment type="caution">
    <text evidence="3">The sequence shown here is derived from an EMBL/GenBank/DDBJ whole genome shotgun (WGS) entry which is preliminary data.</text>
</comment>
<protein>
    <submittedName>
        <fullName evidence="3">ATPase AAA</fullName>
    </submittedName>
</protein>
<dbReference type="RefSeq" id="WP_285736937.1">
    <property type="nucleotide sequence ID" value="NZ_BSSA01000010.1"/>
</dbReference>
<dbReference type="GO" id="GO:0005524">
    <property type="term" value="F:ATP binding"/>
    <property type="evidence" value="ECO:0007669"/>
    <property type="project" value="InterPro"/>
</dbReference>
<evidence type="ECO:0000313" key="4">
    <source>
        <dbReference type="Proteomes" id="UP001165041"/>
    </source>
</evidence>
<accession>A0A9W6V0Y5</accession>
<dbReference type="AlphaFoldDB" id="A0A9W6V0Y5"/>
<dbReference type="Gene3D" id="3.40.50.300">
    <property type="entry name" value="P-loop containing nucleotide triphosphate hydrolases"/>
    <property type="match status" value="1"/>
</dbReference>
<gene>
    <name evidence="3" type="ORF">Kpho02_34300</name>
</gene>
<evidence type="ECO:0000259" key="2">
    <source>
        <dbReference type="SMART" id="SM00382"/>
    </source>
</evidence>
<organism evidence="3 4">
    <name type="scientific">Kitasatospora phosalacinea</name>
    <dbReference type="NCBI Taxonomy" id="2065"/>
    <lineage>
        <taxon>Bacteria</taxon>
        <taxon>Bacillati</taxon>
        <taxon>Actinomycetota</taxon>
        <taxon>Actinomycetes</taxon>
        <taxon>Kitasatosporales</taxon>
        <taxon>Streptomycetaceae</taxon>
        <taxon>Kitasatospora</taxon>
    </lineage>
</organism>
<name>A0A9W6V0Y5_9ACTN</name>
<dbReference type="InterPro" id="IPR027417">
    <property type="entry name" value="P-loop_NTPase"/>
</dbReference>
<proteinExistence type="predicted"/>
<feature type="domain" description="AAA+ ATPase" evidence="2">
    <location>
        <begin position="74"/>
        <end position="282"/>
    </location>
</feature>
<reference evidence="3" key="1">
    <citation type="submission" date="2023-02" db="EMBL/GenBank/DDBJ databases">
        <title>Kitasatospora phosalacinea NBRC 14627.</title>
        <authorList>
            <person name="Ichikawa N."/>
            <person name="Sato H."/>
            <person name="Tonouchi N."/>
        </authorList>
    </citation>
    <scope>NUCLEOTIDE SEQUENCE</scope>
    <source>
        <strain evidence="3">NBRC 14627</strain>
    </source>
</reference>
<dbReference type="EMBL" id="BSSA01000010">
    <property type="protein sequence ID" value="GLW71131.1"/>
    <property type="molecule type" value="Genomic_DNA"/>
</dbReference>
<evidence type="ECO:0000313" key="3">
    <source>
        <dbReference type="EMBL" id="GLW71131.1"/>
    </source>
</evidence>
<feature type="compositionally biased region" description="Low complexity" evidence="1">
    <location>
        <begin position="147"/>
        <end position="156"/>
    </location>
</feature>
<dbReference type="Proteomes" id="UP001165041">
    <property type="component" value="Unassembled WGS sequence"/>
</dbReference>
<feature type="region of interest" description="Disordered" evidence="1">
    <location>
        <begin position="136"/>
        <end position="156"/>
    </location>
</feature>
<sequence length="359" mass="38316">MTLWRIYQGVDEPHDRIADLPPPPPWREFDGGADGALARVDRDAVGGGRRRLPRRAAYRADERTVDAVNTALYLRRPLLVSGDPGVGKSTLADAVARELRLGPVLRWSVNSRTTLRDGLYRYDSLGRLEDAGLARHQPAPAVDPTRSAGSAGAAGAPPAAPFADLGRYVSLGPLGTALAPYALPRVLLIDEIDKGDVDLPNDLLDVFEEGGFEIPELTRAADQQPTVAVRPHDGGPAVSVTRGSVQCRAFPFVILTSNGEREFPPAFLRRCIRLHLPSAHQDGERLRAIVEAHLPGAGAAAEAAIGAFLARASTGELSTDQLLNAVYLLSPSGGSAGPDRERLVDLVMQHLNDSATGRP</sequence>
<dbReference type="CDD" id="cd00009">
    <property type="entry name" value="AAA"/>
    <property type="match status" value="1"/>
</dbReference>
<dbReference type="InterPro" id="IPR003593">
    <property type="entry name" value="AAA+_ATPase"/>
</dbReference>